<dbReference type="SUPFAM" id="SSF51735">
    <property type="entry name" value="NAD(P)-binding Rossmann-fold domains"/>
    <property type="match status" value="1"/>
</dbReference>
<comment type="caution">
    <text evidence="2">The sequence shown here is derived from an EMBL/GenBank/DDBJ whole genome shotgun (WGS) entry which is preliminary data.</text>
</comment>
<gene>
    <name evidence="2" type="ORF">CCHR01_12277</name>
</gene>
<dbReference type="EMBL" id="JAQOWY010000285">
    <property type="protein sequence ID" value="KAK1845107.1"/>
    <property type="molecule type" value="Genomic_DNA"/>
</dbReference>
<evidence type="ECO:0000313" key="2">
    <source>
        <dbReference type="EMBL" id="KAK1845107.1"/>
    </source>
</evidence>
<feature type="domain" description="NAD-dependent epimerase/dehydratase" evidence="1">
    <location>
        <begin position="4"/>
        <end position="241"/>
    </location>
</feature>
<dbReference type="GO" id="GO:0004029">
    <property type="term" value="F:aldehyde dehydrogenase (NAD+) activity"/>
    <property type="evidence" value="ECO:0007669"/>
    <property type="project" value="TreeGrafter"/>
</dbReference>
<evidence type="ECO:0000259" key="1">
    <source>
        <dbReference type="Pfam" id="PF01370"/>
    </source>
</evidence>
<name>A0AAD9AEG1_9PEZI</name>
<proteinExistence type="predicted"/>
<dbReference type="PANTHER" id="PTHR48079">
    <property type="entry name" value="PROTEIN YEEZ"/>
    <property type="match status" value="1"/>
</dbReference>
<protein>
    <submittedName>
        <fullName evidence="2">Nad dependent epimerase dehydratase family protein</fullName>
    </submittedName>
</protein>
<dbReference type="Proteomes" id="UP001243330">
    <property type="component" value="Unassembled WGS sequence"/>
</dbReference>
<dbReference type="GO" id="GO:0005737">
    <property type="term" value="C:cytoplasm"/>
    <property type="evidence" value="ECO:0007669"/>
    <property type="project" value="TreeGrafter"/>
</dbReference>
<organism evidence="2 3">
    <name type="scientific">Colletotrichum chrysophilum</name>
    <dbReference type="NCBI Taxonomy" id="1836956"/>
    <lineage>
        <taxon>Eukaryota</taxon>
        <taxon>Fungi</taxon>
        <taxon>Dikarya</taxon>
        <taxon>Ascomycota</taxon>
        <taxon>Pezizomycotina</taxon>
        <taxon>Sordariomycetes</taxon>
        <taxon>Hypocreomycetidae</taxon>
        <taxon>Glomerellales</taxon>
        <taxon>Glomerellaceae</taxon>
        <taxon>Colletotrichum</taxon>
        <taxon>Colletotrichum gloeosporioides species complex</taxon>
    </lineage>
</organism>
<dbReference type="AlphaFoldDB" id="A0AAD9AEG1"/>
<dbReference type="PANTHER" id="PTHR48079:SF6">
    <property type="entry name" value="NAD(P)-BINDING DOMAIN-CONTAINING PROTEIN-RELATED"/>
    <property type="match status" value="1"/>
</dbReference>
<evidence type="ECO:0000313" key="3">
    <source>
        <dbReference type="Proteomes" id="UP001243330"/>
    </source>
</evidence>
<dbReference type="Pfam" id="PF01370">
    <property type="entry name" value="Epimerase"/>
    <property type="match status" value="1"/>
</dbReference>
<dbReference type="InterPro" id="IPR036291">
    <property type="entry name" value="NAD(P)-bd_dom_sf"/>
</dbReference>
<keyword evidence="3" id="KW-1185">Reference proteome</keyword>
<dbReference type="InterPro" id="IPR051783">
    <property type="entry name" value="NAD(P)-dependent_oxidoreduct"/>
</dbReference>
<dbReference type="InterPro" id="IPR001509">
    <property type="entry name" value="Epimerase_deHydtase"/>
</dbReference>
<accession>A0AAD9AEG1</accession>
<sequence length="354" mass="38136">MTNILITGGSGYLGGSLLASWRDANITGYDKLYALVRSDSQAAAVKSVYGAEPVRCSLEEADIRSLIVNNGITVVFYLIDAYRAERPVSFIKALGEVKKATGREVHFVYTTGTKQFSEHAGAPTDKAILDTDPNMYDIQRGQRAPVEEMEVAVATNCAVVDTGEKYDVRVYLFSPCVVYGKGLGFGNPISIQTVDVVTAAKGAGRVYRIGPEGQTWPVCHISDNTSLYIALARAILNGSNPDHGKFGYYLASSGSASWDDIYAAVAKAMAKRGVIDDDTVALVTDEALRKMSDALNVEPASAVSKVGGKSTYTPGHGRKLGWSPQFPPSHIVDSLDDEVELILESWTTKHQGIR</sequence>
<reference evidence="2" key="1">
    <citation type="submission" date="2023-01" db="EMBL/GenBank/DDBJ databases">
        <title>Colletotrichum chrysophilum M932 genome sequence.</title>
        <authorList>
            <person name="Baroncelli R."/>
        </authorList>
    </citation>
    <scope>NUCLEOTIDE SEQUENCE</scope>
    <source>
        <strain evidence="2">M932</strain>
    </source>
</reference>
<dbReference type="Gene3D" id="3.40.50.720">
    <property type="entry name" value="NAD(P)-binding Rossmann-like Domain"/>
    <property type="match status" value="1"/>
</dbReference>